<evidence type="ECO:0008006" key="5">
    <source>
        <dbReference type="Google" id="ProtNLM"/>
    </source>
</evidence>
<protein>
    <recommendedName>
        <fullName evidence="5">Reverse transcriptase domain-containing protein</fullName>
    </recommendedName>
</protein>
<evidence type="ECO:0000256" key="1">
    <source>
        <dbReference type="SAM" id="MobiDB-lite"/>
    </source>
</evidence>
<dbReference type="Proteomes" id="UP000014760">
    <property type="component" value="Unassembled WGS sequence"/>
</dbReference>
<evidence type="ECO:0000313" key="4">
    <source>
        <dbReference type="Proteomes" id="UP000014760"/>
    </source>
</evidence>
<feature type="compositionally biased region" description="Polar residues" evidence="1">
    <location>
        <begin position="82"/>
        <end position="100"/>
    </location>
</feature>
<dbReference type="AlphaFoldDB" id="R7THW3"/>
<name>R7THW3_CAPTE</name>
<evidence type="ECO:0000313" key="2">
    <source>
        <dbReference type="EMBL" id="ELT90685.1"/>
    </source>
</evidence>
<feature type="region of interest" description="Disordered" evidence="1">
    <location>
        <begin position="58"/>
        <end position="100"/>
    </location>
</feature>
<dbReference type="OrthoDB" id="1421278at2759"/>
<accession>R7THW3</accession>
<keyword evidence="4" id="KW-1185">Reference proteome</keyword>
<dbReference type="HOGENOM" id="CLU_645995_0_0_1"/>
<dbReference type="EnsemblMetazoa" id="CapteT189703">
    <property type="protein sequence ID" value="CapteP189703"/>
    <property type="gene ID" value="CapteG189703"/>
</dbReference>
<reference evidence="4" key="1">
    <citation type="submission" date="2012-12" db="EMBL/GenBank/DDBJ databases">
        <authorList>
            <person name="Hellsten U."/>
            <person name="Grimwood J."/>
            <person name="Chapman J.A."/>
            <person name="Shapiro H."/>
            <person name="Aerts A."/>
            <person name="Otillar R.P."/>
            <person name="Terry A.Y."/>
            <person name="Boore J.L."/>
            <person name="Simakov O."/>
            <person name="Marletaz F."/>
            <person name="Cho S.-J."/>
            <person name="Edsinger-Gonzales E."/>
            <person name="Havlak P."/>
            <person name="Kuo D.-H."/>
            <person name="Larsson T."/>
            <person name="Lv J."/>
            <person name="Arendt D."/>
            <person name="Savage R."/>
            <person name="Osoegawa K."/>
            <person name="de Jong P."/>
            <person name="Lindberg D.R."/>
            <person name="Seaver E.C."/>
            <person name="Weisblat D.A."/>
            <person name="Putnam N.H."/>
            <person name="Grigoriev I.V."/>
            <person name="Rokhsar D.S."/>
        </authorList>
    </citation>
    <scope>NUCLEOTIDE SEQUENCE</scope>
    <source>
        <strain evidence="4">I ESC-2004</strain>
    </source>
</reference>
<dbReference type="EMBL" id="KB310824">
    <property type="protein sequence ID" value="ELT90685.1"/>
    <property type="molecule type" value="Genomic_DNA"/>
</dbReference>
<reference evidence="2 4" key="2">
    <citation type="journal article" date="2013" name="Nature">
        <title>Insights into bilaterian evolution from three spiralian genomes.</title>
        <authorList>
            <person name="Simakov O."/>
            <person name="Marletaz F."/>
            <person name="Cho S.J."/>
            <person name="Edsinger-Gonzales E."/>
            <person name="Havlak P."/>
            <person name="Hellsten U."/>
            <person name="Kuo D.H."/>
            <person name="Larsson T."/>
            <person name="Lv J."/>
            <person name="Arendt D."/>
            <person name="Savage R."/>
            <person name="Osoegawa K."/>
            <person name="de Jong P."/>
            <person name="Grimwood J."/>
            <person name="Chapman J.A."/>
            <person name="Shapiro H."/>
            <person name="Aerts A."/>
            <person name="Otillar R.P."/>
            <person name="Terry A.Y."/>
            <person name="Boore J.L."/>
            <person name="Grigoriev I.V."/>
            <person name="Lindberg D.R."/>
            <person name="Seaver E.C."/>
            <person name="Weisblat D.A."/>
            <person name="Putnam N.H."/>
            <person name="Rokhsar D.S."/>
        </authorList>
    </citation>
    <scope>NUCLEOTIDE SEQUENCE</scope>
    <source>
        <strain evidence="2 4">I ESC-2004</strain>
    </source>
</reference>
<dbReference type="EMBL" id="AMQN01014244">
    <property type="status" value="NOT_ANNOTATED_CDS"/>
    <property type="molecule type" value="Genomic_DNA"/>
</dbReference>
<sequence length="425" mass="49165">MSFISREIAEEQFGFVKGKVTQDTIVALRNIIEMTVSKQDKELWLMFIDYSKAAAEPLQRRSRSDESRNGQNNTIQVRLRSQPWQERQPPRSTRTSATKINKNWNATEPSISLKKKLAKSLIWLPWISTSVKCMSGWTRKKRLEESINLKSEIKEEHKDTADYSAVKDEEEESNSHSALWKDEFKFDANSDLRDESSTPCDEVKAEINCKENEEYLSSSHVDGTETENEKSFCKISSVRPRGRTEIPNAVKAAADPNRLKTRRGIRNRMLQRESEPDGRCSAQGFERDHWSEEEVERTCDCGPVLKRSSCFDKFNPNFYVCYVHNSTALMTSSIFTEWLREFDRVLRMDAGITRAFKAYYCCLLARQYIECAEAEEPQTVCQDGRQGMEVIDSGQHQELLPPHADPTRHCQPRWRPRPRDARASV</sequence>
<gene>
    <name evidence="2" type="ORF">CAPTEDRAFT_189703</name>
</gene>
<organism evidence="2">
    <name type="scientific">Capitella teleta</name>
    <name type="common">Polychaete worm</name>
    <dbReference type="NCBI Taxonomy" id="283909"/>
    <lineage>
        <taxon>Eukaryota</taxon>
        <taxon>Metazoa</taxon>
        <taxon>Spiralia</taxon>
        <taxon>Lophotrochozoa</taxon>
        <taxon>Annelida</taxon>
        <taxon>Polychaeta</taxon>
        <taxon>Sedentaria</taxon>
        <taxon>Scolecida</taxon>
        <taxon>Capitellidae</taxon>
        <taxon>Capitella</taxon>
    </lineage>
</organism>
<reference evidence="3" key="3">
    <citation type="submission" date="2015-06" db="UniProtKB">
        <authorList>
            <consortium name="EnsemblMetazoa"/>
        </authorList>
    </citation>
    <scope>IDENTIFICATION</scope>
</reference>
<dbReference type="STRING" id="283909.R7THW3"/>
<proteinExistence type="predicted"/>
<evidence type="ECO:0000313" key="3">
    <source>
        <dbReference type="EnsemblMetazoa" id="CapteP189703"/>
    </source>
</evidence>
<feature type="region of interest" description="Disordered" evidence="1">
    <location>
        <begin position="398"/>
        <end position="425"/>
    </location>
</feature>
<feature type="compositionally biased region" description="Basic and acidic residues" evidence="1">
    <location>
        <begin position="58"/>
        <end position="68"/>
    </location>
</feature>